<keyword evidence="1" id="KW-0472">Membrane</keyword>
<name>A0A0C9VHZ1_SPHS4</name>
<protein>
    <submittedName>
        <fullName evidence="2">Uncharacterized protein</fullName>
    </submittedName>
</protein>
<reference evidence="2 3" key="1">
    <citation type="submission" date="2014-06" db="EMBL/GenBank/DDBJ databases">
        <title>Evolutionary Origins and Diversification of the Mycorrhizal Mutualists.</title>
        <authorList>
            <consortium name="DOE Joint Genome Institute"/>
            <consortium name="Mycorrhizal Genomics Consortium"/>
            <person name="Kohler A."/>
            <person name="Kuo A."/>
            <person name="Nagy L.G."/>
            <person name="Floudas D."/>
            <person name="Copeland A."/>
            <person name="Barry K.W."/>
            <person name="Cichocki N."/>
            <person name="Veneault-Fourrey C."/>
            <person name="LaButti K."/>
            <person name="Lindquist E.A."/>
            <person name="Lipzen A."/>
            <person name="Lundell T."/>
            <person name="Morin E."/>
            <person name="Murat C."/>
            <person name="Riley R."/>
            <person name="Ohm R."/>
            <person name="Sun H."/>
            <person name="Tunlid A."/>
            <person name="Henrissat B."/>
            <person name="Grigoriev I.V."/>
            <person name="Hibbett D.S."/>
            <person name="Martin F."/>
        </authorList>
    </citation>
    <scope>NUCLEOTIDE SEQUENCE [LARGE SCALE GENOMIC DNA]</scope>
    <source>
        <strain evidence="2 3">SS14</strain>
    </source>
</reference>
<dbReference type="HOGENOM" id="CLU_1687840_0_0_1"/>
<keyword evidence="3" id="KW-1185">Reference proteome</keyword>
<dbReference type="Proteomes" id="UP000054279">
    <property type="component" value="Unassembled WGS sequence"/>
</dbReference>
<accession>A0A0C9VHZ1</accession>
<dbReference type="InterPro" id="IPR023213">
    <property type="entry name" value="CAT-like_dom_sf"/>
</dbReference>
<keyword evidence="1" id="KW-1133">Transmembrane helix</keyword>
<dbReference type="Gene3D" id="3.30.559.10">
    <property type="entry name" value="Chloramphenicol acetyltransferase-like domain"/>
    <property type="match status" value="1"/>
</dbReference>
<dbReference type="AlphaFoldDB" id="A0A0C9VHZ1"/>
<proteinExistence type="predicted"/>
<evidence type="ECO:0000313" key="2">
    <source>
        <dbReference type="EMBL" id="KIJ37145.1"/>
    </source>
</evidence>
<keyword evidence="1" id="KW-0812">Transmembrane</keyword>
<evidence type="ECO:0000256" key="1">
    <source>
        <dbReference type="SAM" id="Phobius"/>
    </source>
</evidence>
<organism evidence="2 3">
    <name type="scientific">Sphaerobolus stellatus (strain SS14)</name>
    <dbReference type="NCBI Taxonomy" id="990650"/>
    <lineage>
        <taxon>Eukaryota</taxon>
        <taxon>Fungi</taxon>
        <taxon>Dikarya</taxon>
        <taxon>Basidiomycota</taxon>
        <taxon>Agaricomycotina</taxon>
        <taxon>Agaricomycetes</taxon>
        <taxon>Phallomycetidae</taxon>
        <taxon>Geastrales</taxon>
        <taxon>Sphaerobolaceae</taxon>
        <taxon>Sphaerobolus</taxon>
    </lineage>
</organism>
<feature type="transmembrane region" description="Helical" evidence="1">
    <location>
        <begin position="7"/>
        <end position="26"/>
    </location>
</feature>
<gene>
    <name evidence="2" type="ORF">M422DRAFT_260299</name>
</gene>
<evidence type="ECO:0000313" key="3">
    <source>
        <dbReference type="Proteomes" id="UP000054279"/>
    </source>
</evidence>
<dbReference type="SUPFAM" id="SSF52777">
    <property type="entry name" value="CoA-dependent acyltransferases"/>
    <property type="match status" value="1"/>
</dbReference>
<dbReference type="OrthoDB" id="5334845at2759"/>
<dbReference type="EMBL" id="KN837171">
    <property type="protein sequence ID" value="KIJ37145.1"/>
    <property type="molecule type" value="Genomic_DNA"/>
</dbReference>
<sequence length="156" mass="17663">MNTRLQYAVRWVVVISATSTVLYLITHHIALDGSSMSILASEFFTIIDEEHRKECCSGVITTGRRHTSHTAIQPGASTRAGVHGLRCLQASESFWLSQLVDVSPFKWHGVLTSTTSHNYCEIQKWGTFSKKDLPSWGNRYKTSWFPPLLYALFSRL</sequence>